<sequence length="462" mass="52431">MDMFTRLPPELIAPVLQSLPDLRSLFNVTISSPYVFHFMGSSMGADVLDSILQRPFSDLGLTPWIPQMLRLVALVRQCTPVNPPAADLSSFLTTHIMPTSYQNAQGERIPDLQSRPPACIPRTQLRDVMKPENNAIMPREMLFLAWRIDRLAMSCFNFFHERIRSSQPQHLADKCFRLVALRWDHRPDGIPWGQPYPMDAGGKASWYEMQRITLGFWSLQLCYELSNAAAEGRLGWSDTDVEVLRDMGSGRCLAGFEKSSLWIAREPLWVALTYVRHLEGSSDDSPCVGDINDADDSMGAFFNTGFRSLPGGYLRLPSPKNAKGVKLDWPPPAPPPPFSCTNPLDAATYHCHKVLVGCKGVRWAGPLLCPRGTPRLGEGLLFRPFRALGFGIWDDERLVAMEMLDDPDRKRPRRFQVWCQDQAFTWMSMLDRKQKEELQEYQEKRRLRLGTEEAGETAEVSN</sequence>
<dbReference type="Proteomes" id="UP001148629">
    <property type="component" value="Unassembled WGS sequence"/>
</dbReference>
<dbReference type="EMBL" id="JANRMS010000159">
    <property type="protein sequence ID" value="KAJ3545212.1"/>
    <property type="molecule type" value="Genomic_DNA"/>
</dbReference>
<gene>
    <name evidence="1" type="ORF">NM208_g2623</name>
</gene>
<protein>
    <submittedName>
        <fullName evidence="1">Uncharacterized protein</fullName>
    </submittedName>
</protein>
<accession>A0ACC1SS13</accession>
<reference evidence="1" key="1">
    <citation type="submission" date="2022-08" db="EMBL/GenBank/DDBJ databases">
        <title>Genome Sequence of Fusarium decemcellulare.</title>
        <authorList>
            <person name="Buettner E."/>
        </authorList>
    </citation>
    <scope>NUCLEOTIDE SEQUENCE</scope>
    <source>
        <strain evidence="1">Babe19</strain>
    </source>
</reference>
<name>A0ACC1SS13_9HYPO</name>
<evidence type="ECO:0000313" key="1">
    <source>
        <dbReference type="EMBL" id="KAJ3545212.1"/>
    </source>
</evidence>
<proteinExistence type="predicted"/>
<comment type="caution">
    <text evidence="1">The sequence shown here is derived from an EMBL/GenBank/DDBJ whole genome shotgun (WGS) entry which is preliminary data.</text>
</comment>
<keyword evidence="2" id="KW-1185">Reference proteome</keyword>
<organism evidence="1 2">
    <name type="scientific">Fusarium decemcellulare</name>
    <dbReference type="NCBI Taxonomy" id="57161"/>
    <lineage>
        <taxon>Eukaryota</taxon>
        <taxon>Fungi</taxon>
        <taxon>Dikarya</taxon>
        <taxon>Ascomycota</taxon>
        <taxon>Pezizomycotina</taxon>
        <taxon>Sordariomycetes</taxon>
        <taxon>Hypocreomycetidae</taxon>
        <taxon>Hypocreales</taxon>
        <taxon>Nectriaceae</taxon>
        <taxon>Fusarium</taxon>
        <taxon>Fusarium decemcellulare species complex</taxon>
    </lineage>
</organism>
<evidence type="ECO:0000313" key="2">
    <source>
        <dbReference type="Proteomes" id="UP001148629"/>
    </source>
</evidence>